<name>A0A3R7SVK9_PENVA</name>
<keyword evidence="3" id="KW-1185">Reference proteome</keyword>
<keyword evidence="1" id="KW-0812">Transmembrane</keyword>
<dbReference type="OrthoDB" id="6329126at2759"/>
<dbReference type="Proteomes" id="UP000283509">
    <property type="component" value="Unassembled WGS sequence"/>
</dbReference>
<accession>A0A3R7SVK9</accession>
<keyword evidence="1" id="KW-1133">Transmembrane helix</keyword>
<organism evidence="2 3">
    <name type="scientific">Penaeus vannamei</name>
    <name type="common">Whiteleg shrimp</name>
    <name type="synonym">Litopenaeus vannamei</name>
    <dbReference type="NCBI Taxonomy" id="6689"/>
    <lineage>
        <taxon>Eukaryota</taxon>
        <taxon>Metazoa</taxon>
        <taxon>Ecdysozoa</taxon>
        <taxon>Arthropoda</taxon>
        <taxon>Crustacea</taxon>
        <taxon>Multicrustacea</taxon>
        <taxon>Malacostraca</taxon>
        <taxon>Eumalacostraca</taxon>
        <taxon>Eucarida</taxon>
        <taxon>Decapoda</taxon>
        <taxon>Dendrobranchiata</taxon>
        <taxon>Penaeoidea</taxon>
        <taxon>Penaeidae</taxon>
        <taxon>Penaeus</taxon>
    </lineage>
</organism>
<reference evidence="2 3" key="1">
    <citation type="submission" date="2018-04" db="EMBL/GenBank/DDBJ databases">
        <authorList>
            <person name="Zhang X."/>
            <person name="Yuan J."/>
            <person name="Li F."/>
            <person name="Xiang J."/>
        </authorList>
    </citation>
    <scope>NUCLEOTIDE SEQUENCE [LARGE SCALE GENOMIC DNA]</scope>
    <source>
        <tissue evidence="2">Muscle</tissue>
    </source>
</reference>
<sequence length="115" mass="12467">MGYLDVQEKGADPLPAKRSDKAWNGYRFLVVMGVLASVLIYTMGAILTGIAYRTMDSKANCTRVGLDGPQAQTVISMHGFNTSLVVVGPCFMAAGGAIVAFIIFQWCFCRPVIRE</sequence>
<proteinExistence type="predicted"/>
<comment type="caution">
    <text evidence="2">The sequence shown here is derived from an EMBL/GenBank/DDBJ whole genome shotgun (WGS) entry which is preliminary data.</text>
</comment>
<dbReference type="EMBL" id="QCYY01001546">
    <property type="protein sequence ID" value="ROT77258.1"/>
    <property type="molecule type" value="Genomic_DNA"/>
</dbReference>
<feature type="transmembrane region" description="Helical" evidence="1">
    <location>
        <begin position="28"/>
        <end position="52"/>
    </location>
</feature>
<gene>
    <name evidence="2" type="ORF">C7M84_004115</name>
</gene>
<evidence type="ECO:0000256" key="1">
    <source>
        <dbReference type="SAM" id="Phobius"/>
    </source>
</evidence>
<evidence type="ECO:0000313" key="3">
    <source>
        <dbReference type="Proteomes" id="UP000283509"/>
    </source>
</evidence>
<protein>
    <submittedName>
        <fullName evidence="2">Uncharacterized protein</fullName>
    </submittedName>
</protein>
<dbReference type="AlphaFoldDB" id="A0A3R7SVK9"/>
<evidence type="ECO:0000313" key="2">
    <source>
        <dbReference type="EMBL" id="ROT77258.1"/>
    </source>
</evidence>
<reference evidence="2 3" key="2">
    <citation type="submission" date="2019-01" db="EMBL/GenBank/DDBJ databases">
        <title>The decoding of complex shrimp genome reveals the adaptation for benthos swimmer, frequently molting mechanism and breeding impact on genome.</title>
        <authorList>
            <person name="Sun Y."/>
            <person name="Gao Y."/>
            <person name="Yu Y."/>
        </authorList>
    </citation>
    <scope>NUCLEOTIDE SEQUENCE [LARGE SCALE GENOMIC DNA]</scope>
    <source>
        <tissue evidence="2">Muscle</tissue>
    </source>
</reference>
<keyword evidence="1" id="KW-0472">Membrane</keyword>
<feature type="transmembrane region" description="Helical" evidence="1">
    <location>
        <begin position="86"/>
        <end position="109"/>
    </location>
</feature>